<dbReference type="GeneID" id="54484178"/>
<reference evidence="3" key="1">
    <citation type="journal article" date="2020" name="Stud. Mycol.">
        <title>101 Dothideomycetes genomes: a test case for predicting lifestyles and emergence of pathogens.</title>
        <authorList>
            <person name="Haridas S."/>
            <person name="Albert R."/>
            <person name="Binder M."/>
            <person name="Bloem J."/>
            <person name="Labutti K."/>
            <person name="Salamov A."/>
            <person name="Andreopoulos B."/>
            <person name="Baker S."/>
            <person name="Barry K."/>
            <person name="Bills G."/>
            <person name="Bluhm B."/>
            <person name="Cannon C."/>
            <person name="Castanera R."/>
            <person name="Culley D."/>
            <person name="Daum C."/>
            <person name="Ezra D."/>
            <person name="Gonzalez J."/>
            <person name="Henrissat B."/>
            <person name="Kuo A."/>
            <person name="Liang C."/>
            <person name="Lipzen A."/>
            <person name="Lutzoni F."/>
            <person name="Magnuson J."/>
            <person name="Mondo S."/>
            <person name="Nolan M."/>
            <person name="Ohm R."/>
            <person name="Pangilinan J."/>
            <person name="Park H.-J."/>
            <person name="Ramirez L."/>
            <person name="Alfaro M."/>
            <person name="Sun H."/>
            <person name="Tritt A."/>
            <person name="Yoshinaga Y."/>
            <person name="Zwiers L.-H."/>
            <person name="Turgeon B."/>
            <person name="Goodwin S."/>
            <person name="Spatafora J."/>
            <person name="Crous P."/>
            <person name="Grigoriev I."/>
        </authorList>
    </citation>
    <scope>NUCLEOTIDE SEQUENCE</scope>
    <source>
        <strain evidence="3">CBS 121739</strain>
    </source>
</reference>
<dbReference type="EMBL" id="ML996565">
    <property type="protein sequence ID" value="KAF2763231.1"/>
    <property type="molecule type" value="Genomic_DNA"/>
</dbReference>
<feature type="domain" description="AB hydrolase-1" evidence="2">
    <location>
        <begin position="124"/>
        <end position="325"/>
    </location>
</feature>
<evidence type="ECO:0000259" key="2">
    <source>
        <dbReference type="Pfam" id="PF00561"/>
    </source>
</evidence>
<keyword evidence="4" id="KW-1185">Reference proteome</keyword>
<dbReference type="InterPro" id="IPR029058">
    <property type="entry name" value="AB_hydrolase_fold"/>
</dbReference>
<dbReference type="SUPFAM" id="SSF53474">
    <property type="entry name" value="alpha/beta-Hydrolases"/>
    <property type="match status" value="1"/>
</dbReference>
<dbReference type="InterPro" id="IPR000073">
    <property type="entry name" value="AB_hydrolase_1"/>
</dbReference>
<dbReference type="AlphaFoldDB" id="A0A6A6WM06"/>
<gene>
    <name evidence="3" type="ORF">EJ05DRAFT_472145</name>
</gene>
<dbReference type="Pfam" id="PF00561">
    <property type="entry name" value="Abhydrolase_1"/>
    <property type="match status" value="1"/>
</dbReference>
<feature type="chain" id="PRO_5025573811" evidence="1">
    <location>
        <begin position="20"/>
        <end position="397"/>
    </location>
</feature>
<keyword evidence="1" id="KW-0732">Signal</keyword>
<protein>
    <submittedName>
        <fullName evidence="3">Alpha/beta-hydrolase</fullName>
    </submittedName>
</protein>
<dbReference type="Proteomes" id="UP000799437">
    <property type="component" value="Unassembled WGS sequence"/>
</dbReference>
<evidence type="ECO:0000256" key="1">
    <source>
        <dbReference type="SAM" id="SignalP"/>
    </source>
</evidence>
<evidence type="ECO:0000313" key="4">
    <source>
        <dbReference type="Proteomes" id="UP000799437"/>
    </source>
</evidence>
<sequence length="397" mass="42465">MGVITILSVATLAAKLAFSSPLETRHANCKAVSFKVSGSAYNRDFSQLSLADPTTIIEAGEADILPKILTNGTETIGGYYCEPTVKNANNGKLQVFVGSIGTTRDMWSGLGGTNLGVPAYQPEKYSWIDYANKQGYPTLATDLPGDGTSSRSEPILINQGPYTYDLIHDLAVQLRAGTTSQLPHPFTTLIFVGNSYGSVIGNNIAALYPSDFDAFVLTGFSKRIDLSLPGALLTAPVPGALFNPAKYATYDPAYVVTPIEATRTGSFFGAPDQVDFDPVMAKKWYTTQDVIALGQLFSIYVQGITAAPGYKGRVLVLTGEQDQIFCGFGNPALGVAACGSLLEETKELFPAAEYSYQSVPRSGHTLILHDSAQKTLDYAHRFLAGARFGVYGVDMVV</sequence>
<dbReference type="GO" id="GO:0016787">
    <property type="term" value="F:hydrolase activity"/>
    <property type="evidence" value="ECO:0007669"/>
    <property type="project" value="UniProtKB-KW"/>
</dbReference>
<accession>A0A6A6WM06</accession>
<keyword evidence="3" id="KW-0378">Hydrolase</keyword>
<organism evidence="3 4">
    <name type="scientific">Pseudovirgaria hyperparasitica</name>
    <dbReference type="NCBI Taxonomy" id="470096"/>
    <lineage>
        <taxon>Eukaryota</taxon>
        <taxon>Fungi</taxon>
        <taxon>Dikarya</taxon>
        <taxon>Ascomycota</taxon>
        <taxon>Pezizomycotina</taxon>
        <taxon>Dothideomycetes</taxon>
        <taxon>Dothideomycetes incertae sedis</taxon>
        <taxon>Acrospermales</taxon>
        <taxon>Acrospermaceae</taxon>
        <taxon>Pseudovirgaria</taxon>
    </lineage>
</organism>
<name>A0A6A6WM06_9PEZI</name>
<evidence type="ECO:0000313" key="3">
    <source>
        <dbReference type="EMBL" id="KAF2763231.1"/>
    </source>
</evidence>
<dbReference type="Gene3D" id="3.40.50.1820">
    <property type="entry name" value="alpha/beta hydrolase"/>
    <property type="match status" value="1"/>
</dbReference>
<feature type="signal peptide" evidence="1">
    <location>
        <begin position="1"/>
        <end position="19"/>
    </location>
</feature>
<dbReference type="OrthoDB" id="190201at2759"/>
<proteinExistence type="predicted"/>
<dbReference type="RefSeq" id="XP_033605682.1">
    <property type="nucleotide sequence ID" value="XM_033743124.1"/>
</dbReference>